<dbReference type="AlphaFoldDB" id="A0A7V7PS88"/>
<dbReference type="SMART" id="SM00244">
    <property type="entry name" value="PHB"/>
    <property type="match status" value="1"/>
</dbReference>
<dbReference type="EMBL" id="VZDO01000002">
    <property type="protein sequence ID" value="KAB0681927.1"/>
    <property type="molecule type" value="Genomic_DNA"/>
</dbReference>
<evidence type="ECO:0000256" key="2">
    <source>
        <dbReference type="ARBA" id="ARBA00007862"/>
    </source>
</evidence>
<evidence type="ECO:0000256" key="5">
    <source>
        <dbReference type="ARBA" id="ARBA00023136"/>
    </source>
</evidence>
<feature type="compositionally biased region" description="Pro residues" evidence="7">
    <location>
        <begin position="294"/>
        <end position="316"/>
    </location>
</feature>
<dbReference type="Pfam" id="PF01145">
    <property type="entry name" value="Band_7"/>
    <property type="match status" value="1"/>
</dbReference>
<dbReference type="PIRSF" id="PIRSF005651">
    <property type="entry name" value="HflC"/>
    <property type="match status" value="1"/>
</dbReference>
<keyword evidence="4 8" id="KW-1133">Transmembrane helix</keyword>
<protein>
    <recommendedName>
        <fullName evidence="6">Protein HflC</fullName>
    </recommendedName>
</protein>
<evidence type="ECO:0000259" key="9">
    <source>
        <dbReference type="SMART" id="SM00244"/>
    </source>
</evidence>
<dbReference type="GO" id="GO:0006508">
    <property type="term" value="P:proteolysis"/>
    <property type="evidence" value="ECO:0007669"/>
    <property type="project" value="UniProtKB-KW"/>
</dbReference>
<feature type="domain" description="Band 7" evidence="9">
    <location>
        <begin position="21"/>
        <end position="189"/>
    </location>
</feature>
<gene>
    <name evidence="10" type="ORF">F6X38_03690</name>
</gene>
<evidence type="ECO:0000256" key="4">
    <source>
        <dbReference type="ARBA" id="ARBA00022989"/>
    </source>
</evidence>
<name>A0A7V7PS88_9HYPH</name>
<dbReference type="PANTHER" id="PTHR42911">
    <property type="entry name" value="MODULATOR OF FTSH PROTEASE HFLC"/>
    <property type="match status" value="1"/>
</dbReference>
<dbReference type="GO" id="GO:0008233">
    <property type="term" value="F:peptidase activity"/>
    <property type="evidence" value="ECO:0007669"/>
    <property type="project" value="UniProtKB-KW"/>
</dbReference>
<keyword evidence="5 8" id="KW-0472">Membrane</keyword>
<dbReference type="InterPro" id="IPR001107">
    <property type="entry name" value="Band_7"/>
</dbReference>
<evidence type="ECO:0000256" key="1">
    <source>
        <dbReference type="ARBA" id="ARBA00004167"/>
    </source>
</evidence>
<keyword evidence="3 8" id="KW-0812">Transmembrane</keyword>
<comment type="subcellular location">
    <subcellularLocation>
        <location evidence="1">Membrane</location>
        <topology evidence="1">Single-pass membrane protein</topology>
    </subcellularLocation>
</comment>
<dbReference type="InterPro" id="IPR010200">
    <property type="entry name" value="HflC"/>
</dbReference>
<dbReference type="Proteomes" id="UP000432089">
    <property type="component" value="Unassembled WGS sequence"/>
</dbReference>
<organism evidence="10 11">
    <name type="scientific">Plantimonas leprariae</name>
    <dbReference type="NCBI Taxonomy" id="2615207"/>
    <lineage>
        <taxon>Bacteria</taxon>
        <taxon>Pseudomonadati</taxon>
        <taxon>Pseudomonadota</taxon>
        <taxon>Alphaproteobacteria</taxon>
        <taxon>Hyphomicrobiales</taxon>
        <taxon>Aurantimonadaceae</taxon>
        <taxon>Plantimonas</taxon>
    </lineage>
</organism>
<feature type="transmembrane region" description="Helical" evidence="8">
    <location>
        <begin position="6"/>
        <end position="26"/>
    </location>
</feature>
<dbReference type="GO" id="GO:0016020">
    <property type="term" value="C:membrane"/>
    <property type="evidence" value="ECO:0007669"/>
    <property type="project" value="UniProtKB-SubCell"/>
</dbReference>
<evidence type="ECO:0000313" key="11">
    <source>
        <dbReference type="Proteomes" id="UP000432089"/>
    </source>
</evidence>
<evidence type="ECO:0000256" key="3">
    <source>
        <dbReference type="ARBA" id="ARBA00022692"/>
    </source>
</evidence>
<evidence type="ECO:0000313" key="10">
    <source>
        <dbReference type="EMBL" id="KAB0681927.1"/>
    </source>
</evidence>
<proteinExistence type="inferred from homology"/>
<comment type="similarity">
    <text evidence="2 6">Belongs to the band 7/mec-2 family. HflC subfamily.</text>
</comment>
<dbReference type="SUPFAM" id="SSF117892">
    <property type="entry name" value="Band 7/SPFH domain"/>
    <property type="match status" value="1"/>
</dbReference>
<evidence type="ECO:0000256" key="6">
    <source>
        <dbReference type="PIRNR" id="PIRNR005651"/>
    </source>
</evidence>
<reference evidence="10 11" key="1">
    <citation type="submission" date="2019-09" db="EMBL/GenBank/DDBJ databases">
        <title>YIM 132180 draft genome.</title>
        <authorList>
            <person name="Zhang K."/>
        </authorList>
    </citation>
    <scope>NUCLEOTIDE SEQUENCE [LARGE SCALE GENOMIC DNA]</scope>
    <source>
        <strain evidence="10 11">YIM 132180</strain>
    </source>
</reference>
<sequence>MTNRFYGVLVLAVVALFFVWNSLFVVRQGEQAVVLRFGQIQRVLEEPGLYAKLPFSFASADNVQKLPTRLLRSDLTDIRVQVNSGAFYEVDAFMVYRISDARKFRQAVSGGQLDVAEQRLLTRFNSAIRATYGRRSFDAALSAARAEMMVEVRDQVRPEASGLGITLEDVRISRTDLTPEVSERTYARMSAERLAEAERLRADGQVKAREIRAAADREGVTLTAQAQRDAAVLEGQGQADRNRILAEAYGRDPDFADFFRRMEAYKTALGSGTTMMLSPNDEFFRYFNSDGRGGPPPAAPAPAGTPPAPPAAPAPQ</sequence>
<evidence type="ECO:0000256" key="8">
    <source>
        <dbReference type="SAM" id="Phobius"/>
    </source>
</evidence>
<comment type="caution">
    <text evidence="10">The sequence shown here is derived from an EMBL/GenBank/DDBJ whole genome shotgun (WGS) entry which is preliminary data.</text>
</comment>
<dbReference type="InterPro" id="IPR036013">
    <property type="entry name" value="Band_7/SPFH_dom_sf"/>
</dbReference>
<keyword evidence="10" id="KW-0645">Protease</keyword>
<dbReference type="PANTHER" id="PTHR42911:SF1">
    <property type="entry name" value="MODULATOR OF FTSH PROTEASE HFLC"/>
    <property type="match status" value="1"/>
</dbReference>
<accession>A0A7V7PS88</accession>
<keyword evidence="11" id="KW-1185">Reference proteome</keyword>
<keyword evidence="10" id="KW-0378">Hydrolase</keyword>
<dbReference type="CDD" id="cd03405">
    <property type="entry name" value="SPFH_HflC"/>
    <property type="match status" value="1"/>
</dbReference>
<dbReference type="Gene3D" id="3.30.479.30">
    <property type="entry name" value="Band 7 domain"/>
    <property type="match status" value="1"/>
</dbReference>
<comment type="function">
    <text evidence="6">HflC and HflK could regulate a protease.</text>
</comment>
<dbReference type="RefSeq" id="WP_150968187.1">
    <property type="nucleotide sequence ID" value="NZ_VZDO01000002.1"/>
</dbReference>
<feature type="region of interest" description="Disordered" evidence="7">
    <location>
        <begin position="287"/>
        <end position="316"/>
    </location>
</feature>
<evidence type="ECO:0000256" key="7">
    <source>
        <dbReference type="SAM" id="MobiDB-lite"/>
    </source>
</evidence>